<dbReference type="Pfam" id="PF00581">
    <property type="entry name" value="Rhodanese"/>
    <property type="match status" value="1"/>
</dbReference>
<name>A0ABY5DYJ2_9ACTN</name>
<feature type="domain" description="Rhodanese" evidence="1">
    <location>
        <begin position="23"/>
        <end position="110"/>
    </location>
</feature>
<dbReference type="PROSITE" id="PS50206">
    <property type="entry name" value="RHODANESE_3"/>
    <property type="match status" value="1"/>
</dbReference>
<protein>
    <submittedName>
        <fullName evidence="2">Rhodanese-like domain-containing protein</fullName>
    </submittedName>
</protein>
<dbReference type="SUPFAM" id="SSF52821">
    <property type="entry name" value="Rhodanese/Cell cycle control phosphatase"/>
    <property type="match status" value="1"/>
</dbReference>
<gene>
    <name evidence="2" type="ORF">NBH00_09380</name>
</gene>
<accession>A0ABY5DYJ2</accession>
<evidence type="ECO:0000259" key="1">
    <source>
        <dbReference type="PROSITE" id="PS50206"/>
    </source>
</evidence>
<evidence type="ECO:0000313" key="2">
    <source>
        <dbReference type="EMBL" id="UTI66403.1"/>
    </source>
</evidence>
<proteinExistence type="predicted"/>
<dbReference type="PANTHER" id="PTHR43031">
    <property type="entry name" value="FAD-DEPENDENT OXIDOREDUCTASE"/>
    <property type="match status" value="1"/>
</dbReference>
<organism evidence="2 3">
    <name type="scientific">Paraconexibacter antarcticus</name>
    <dbReference type="NCBI Taxonomy" id="2949664"/>
    <lineage>
        <taxon>Bacteria</taxon>
        <taxon>Bacillati</taxon>
        <taxon>Actinomycetota</taxon>
        <taxon>Thermoleophilia</taxon>
        <taxon>Solirubrobacterales</taxon>
        <taxon>Paraconexibacteraceae</taxon>
        <taxon>Paraconexibacter</taxon>
    </lineage>
</organism>
<dbReference type="InterPro" id="IPR050229">
    <property type="entry name" value="GlpE_sulfurtransferase"/>
</dbReference>
<dbReference type="Gene3D" id="3.40.250.10">
    <property type="entry name" value="Rhodanese-like domain"/>
    <property type="match status" value="1"/>
</dbReference>
<keyword evidence="3" id="KW-1185">Reference proteome</keyword>
<dbReference type="EMBL" id="CP098502">
    <property type="protein sequence ID" value="UTI66403.1"/>
    <property type="molecule type" value="Genomic_DNA"/>
</dbReference>
<dbReference type="RefSeq" id="WP_254573074.1">
    <property type="nucleotide sequence ID" value="NZ_CP098502.1"/>
</dbReference>
<dbReference type="PANTHER" id="PTHR43031:SF1">
    <property type="entry name" value="PYRIDINE NUCLEOTIDE-DISULPHIDE OXIDOREDUCTASE"/>
    <property type="match status" value="1"/>
</dbReference>
<dbReference type="InterPro" id="IPR036873">
    <property type="entry name" value="Rhodanese-like_dom_sf"/>
</dbReference>
<sequence length="118" mass="12454">MTPAFPPSDGLEVTPEQTAQALSAGDVLVVDVREPAERDAGHLPGSVHIGLQELSARAAELPKDRTIVFQCRVGGRSFMAAQALRQAGYDAWSMSGGLLQWHAEGRPLAPEGGVVADH</sequence>
<reference evidence="2 3" key="1">
    <citation type="submission" date="2022-06" db="EMBL/GenBank/DDBJ databases">
        <title>Paraconexibacter antarcticus.</title>
        <authorList>
            <person name="Kim C.S."/>
        </authorList>
    </citation>
    <scope>NUCLEOTIDE SEQUENCE [LARGE SCALE GENOMIC DNA]</scope>
    <source>
        <strain evidence="2 3">02-257</strain>
    </source>
</reference>
<dbReference type="SMART" id="SM00450">
    <property type="entry name" value="RHOD"/>
    <property type="match status" value="1"/>
</dbReference>
<dbReference type="CDD" id="cd00158">
    <property type="entry name" value="RHOD"/>
    <property type="match status" value="1"/>
</dbReference>
<dbReference type="Proteomes" id="UP001056035">
    <property type="component" value="Chromosome"/>
</dbReference>
<evidence type="ECO:0000313" key="3">
    <source>
        <dbReference type="Proteomes" id="UP001056035"/>
    </source>
</evidence>
<dbReference type="InterPro" id="IPR001763">
    <property type="entry name" value="Rhodanese-like_dom"/>
</dbReference>